<dbReference type="RefSeq" id="WP_266749915.1">
    <property type="nucleotide sequence ID" value="NZ_CP108011.1"/>
</dbReference>
<reference evidence="6 7" key="1">
    <citation type="submission" date="2022-10" db="EMBL/GenBank/DDBJ databases">
        <title>The complete genomes of actinobacterial strains from the NBC collection.</title>
        <authorList>
            <person name="Joergensen T.S."/>
            <person name="Alvarez Arevalo M."/>
            <person name="Sterndorff E.B."/>
            <person name="Faurdal D."/>
            <person name="Vuksanovic O."/>
            <person name="Mourched A.-S."/>
            <person name="Charusanti P."/>
            <person name="Shaw S."/>
            <person name="Blin K."/>
            <person name="Weber T."/>
        </authorList>
    </citation>
    <scope>NUCLEOTIDE SEQUENCE [LARGE SCALE GENOMIC DNA]</scope>
    <source>
        <strain evidence="6 7">NBC 01752</strain>
    </source>
</reference>
<dbReference type="EMBL" id="CP109135">
    <property type="protein sequence ID" value="WSD19926.1"/>
    <property type="molecule type" value="Genomic_DNA"/>
</dbReference>
<gene>
    <name evidence="6" type="ORF">OHB35_45585</name>
</gene>
<evidence type="ECO:0000259" key="5">
    <source>
        <dbReference type="PROSITE" id="PS50949"/>
    </source>
</evidence>
<evidence type="ECO:0000256" key="1">
    <source>
        <dbReference type="ARBA" id="ARBA00023015"/>
    </source>
</evidence>
<evidence type="ECO:0000313" key="7">
    <source>
        <dbReference type="Proteomes" id="UP001340816"/>
    </source>
</evidence>
<dbReference type="SMART" id="SM00345">
    <property type="entry name" value="HTH_GNTR"/>
    <property type="match status" value="1"/>
</dbReference>
<keyword evidence="2" id="KW-0238">DNA-binding</keyword>
<dbReference type="InterPro" id="IPR008920">
    <property type="entry name" value="TF_FadR/GntR_C"/>
</dbReference>
<dbReference type="InterPro" id="IPR000524">
    <property type="entry name" value="Tscrpt_reg_HTH_GntR"/>
</dbReference>
<proteinExistence type="predicted"/>
<dbReference type="CDD" id="cd07377">
    <property type="entry name" value="WHTH_GntR"/>
    <property type="match status" value="1"/>
</dbReference>
<feature type="domain" description="HTH gntR-type" evidence="5">
    <location>
        <begin position="17"/>
        <end position="84"/>
    </location>
</feature>
<dbReference type="InterPro" id="IPR036390">
    <property type="entry name" value="WH_DNA-bd_sf"/>
</dbReference>
<dbReference type="Gene3D" id="1.10.10.10">
    <property type="entry name" value="Winged helix-like DNA-binding domain superfamily/Winged helix DNA-binding domain"/>
    <property type="match status" value="1"/>
</dbReference>
<dbReference type="PANTHER" id="PTHR43537:SF24">
    <property type="entry name" value="GLUCONATE OPERON TRANSCRIPTIONAL REPRESSOR"/>
    <property type="match status" value="1"/>
</dbReference>
<dbReference type="InterPro" id="IPR036388">
    <property type="entry name" value="WH-like_DNA-bd_sf"/>
</dbReference>
<accession>A0ABZ1HR80</accession>
<feature type="region of interest" description="Disordered" evidence="4">
    <location>
        <begin position="130"/>
        <end position="161"/>
    </location>
</feature>
<keyword evidence="7" id="KW-1185">Reference proteome</keyword>
<protein>
    <submittedName>
        <fullName evidence="6">GntR family transcriptional regulator</fullName>
    </submittedName>
</protein>
<keyword evidence="3" id="KW-0804">Transcription</keyword>
<evidence type="ECO:0000256" key="4">
    <source>
        <dbReference type="SAM" id="MobiDB-lite"/>
    </source>
</evidence>
<dbReference type="Pfam" id="PF07729">
    <property type="entry name" value="FCD"/>
    <property type="match status" value="1"/>
</dbReference>
<dbReference type="Proteomes" id="UP001340816">
    <property type="component" value="Chromosome"/>
</dbReference>
<dbReference type="PROSITE" id="PS50949">
    <property type="entry name" value="HTH_GNTR"/>
    <property type="match status" value="1"/>
</dbReference>
<dbReference type="GeneID" id="93926597"/>
<sequence>MDTAPLPDADSPAGKGKALVDDTAAAIRARILSGEIPIGAQLRQVELAEMLGVSRTPVREALRQLQAGGLIEVLPNRGAVVRVPAPWEVREAYEIRAELEGLACVRAVHAVTPDVLRELREANETVRAVSRGVRDVSGGPAPGEGSSPASSPSASPSTSANDCFHTLIHTVAGNRRLARAIKDVNEAFPRNVSALVLQDNPRHREDNIREHERIVEALAAEDAERARSEMKAHVISAGEQLARWYEQRSATVFRG</sequence>
<dbReference type="SMART" id="SM00895">
    <property type="entry name" value="FCD"/>
    <property type="match status" value="1"/>
</dbReference>
<dbReference type="Pfam" id="PF00392">
    <property type="entry name" value="GntR"/>
    <property type="match status" value="1"/>
</dbReference>
<name>A0ABZ1HR80_STRPH</name>
<dbReference type="PRINTS" id="PR00035">
    <property type="entry name" value="HTHGNTR"/>
</dbReference>
<dbReference type="InterPro" id="IPR011711">
    <property type="entry name" value="GntR_C"/>
</dbReference>
<dbReference type="PANTHER" id="PTHR43537">
    <property type="entry name" value="TRANSCRIPTIONAL REGULATOR, GNTR FAMILY"/>
    <property type="match status" value="1"/>
</dbReference>
<evidence type="ECO:0000256" key="2">
    <source>
        <dbReference type="ARBA" id="ARBA00023125"/>
    </source>
</evidence>
<evidence type="ECO:0000313" key="6">
    <source>
        <dbReference type="EMBL" id="WSD19926.1"/>
    </source>
</evidence>
<keyword evidence="1" id="KW-0805">Transcription regulation</keyword>
<dbReference type="SUPFAM" id="SSF48008">
    <property type="entry name" value="GntR ligand-binding domain-like"/>
    <property type="match status" value="2"/>
</dbReference>
<feature type="compositionally biased region" description="Low complexity" evidence="4">
    <location>
        <begin position="137"/>
        <end position="160"/>
    </location>
</feature>
<evidence type="ECO:0000256" key="3">
    <source>
        <dbReference type="ARBA" id="ARBA00023163"/>
    </source>
</evidence>
<dbReference type="Gene3D" id="1.20.120.530">
    <property type="entry name" value="GntR ligand-binding domain-like"/>
    <property type="match status" value="1"/>
</dbReference>
<organism evidence="6 7">
    <name type="scientific">Streptomyces phaeochromogenes</name>
    <dbReference type="NCBI Taxonomy" id="1923"/>
    <lineage>
        <taxon>Bacteria</taxon>
        <taxon>Bacillati</taxon>
        <taxon>Actinomycetota</taxon>
        <taxon>Actinomycetes</taxon>
        <taxon>Kitasatosporales</taxon>
        <taxon>Streptomycetaceae</taxon>
        <taxon>Streptomyces</taxon>
        <taxon>Streptomyces phaeochromogenes group</taxon>
    </lineage>
</organism>
<dbReference type="SUPFAM" id="SSF46785">
    <property type="entry name" value="Winged helix' DNA-binding domain"/>
    <property type="match status" value="1"/>
</dbReference>